<evidence type="ECO:0000313" key="2">
    <source>
        <dbReference type="EMBL" id="MDF9914301.1"/>
    </source>
</evidence>
<accession>A0ABT6DB67</accession>
<feature type="transmembrane region" description="Helical" evidence="1">
    <location>
        <begin position="414"/>
        <end position="435"/>
    </location>
</feature>
<comment type="caution">
    <text evidence="2">The sequence shown here is derived from an EMBL/GenBank/DDBJ whole genome shotgun (WGS) entry which is preliminary data.</text>
</comment>
<keyword evidence="1" id="KW-1133">Transmembrane helix</keyword>
<evidence type="ECO:0000256" key="1">
    <source>
        <dbReference type="SAM" id="Phobius"/>
    </source>
</evidence>
<feature type="transmembrane region" description="Helical" evidence="1">
    <location>
        <begin position="173"/>
        <end position="193"/>
    </location>
</feature>
<feature type="transmembrane region" description="Helical" evidence="1">
    <location>
        <begin position="262"/>
        <end position="283"/>
    </location>
</feature>
<keyword evidence="3" id="KW-1185">Reference proteome</keyword>
<feature type="transmembrane region" description="Helical" evidence="1">
    <location>
        <begin position="16"/>
        <end position="33"/>
    </location>
</feature>
<dbReference type="RefSeq" id="WP_178943233.1">
    <property type="nucleotide sequence ID" value="NZ_JAIWJG010000010.1"/>
</dbReference>
<feature type="transmembrane region" description="Helical" evidence="1">
    <location>
        <begin position="146"/>
        <end position="166"/>
    </location>
</feature>
<sequence>MSAIIMATFHEKSRHASFWGICVALAFSVVFMFPKSSGAMRPLIINPNTYAQANNATWIPVSVSFIMGFFLPLIGVAFLRDTIALDRINGVMTLMMTTRGNRLKYIFGKFVSNLAFLLIFLLTVMSFTLLGSGLKYGFAAVNIRQFLMPFVIIIPGLCFVAALTLLTETLPGLKGWFGTTGLLVLIAVIYASGTSYQGTPSHLQRIFNLSGSQYLVSNIKTAIAQTSGQSLTLLRVIGSSTAKYTGKVNLTFPTIQLTGTDVLNMAILVGASLLLVLLASMLIERRPQQRTKLLRFNRLQNRFTALMKLPGYTQFRLLTGTTHSSWLAMILIVWLLSWSGDAMQATQRNLPLLFLMAVPLFSQLGVLGQQTGVNSLLRTIPNGKSKALFQEGLAGVILAVVLILPILTKLSANSAFLLIIWGIQLALVAQTLGLVTSSSRAIQMVMIAFFYFYLNGAPVLPLNGGEWLFATMIYAMLCVIAVLAMLSESRVRFIR</sequence>
<organism evidence="2 3">
    <name type="scientific">Furfurilactobacillus milii</name>
    <dbReference type="NCBI Taxonomy" id="2888272"/>
    <lineage>
        <taxon>Bacteria</taxon>
        <taxon>Bacillati</taxon>
        <taxon>Bacillota</taxon>
        <taxon>Bacilli</taxon>
        <taxon>Lactobacillales</taxon>
        <taxon>Lactobacillaceae</taxon>
        <taxon>Furfurilactobacillus</taxon>
    </lineage>
</organism>
<gene>
    <name evidence="2" type="ORF">NNA32_08585</name>
</gene>
<dbReference type="EMBL" id="JANDJP010000010">
    <property type="protein sequence ID" value="MDF9914301.1"/>
    <property type="molecule type" value="Genomic_DNA"/>
</dbReference>
<feature type="transmembrane region" description="Helical" evidence="1">
    <location>
        <begin position="388"/>
        <end position="408"/>
    </location>
</feature>
<dbReference type="Proteomes" id="UP001152867">
    <property type="component" value="Unassembled WGS sequence"/>
</dbReference>
<proteinExistence type="predicted"/>
<keyword evidence="1" id="KW-0472">Membrane</keyword>
<feature type="transmembrane region" description="Helical" evidence="1">
    <location>
        <begin position="350"/>
        <end position="367"/>
    </location>
</feature>
<feature type="transmembrane region" description="Helical" evidence="1">
    <location>
        <begin position="442"/>
        <end position="461"/>
    </location>
</feature>
<protein>
    <submittedName>
        <fullName evidence="2">ABC transporter permease</fullName>
    </submittedName>
</protein>
<feature type="transmembrane region" description="Helical" evidence="1">
    <location>
        <begin position="58"/>
        <end position="79"/>
    </location>
</feature>
<evidence type="ECO:0000313" key="3">
    <source>
        <dbReference type="Proteomes" id="UP001152867"/>
    </source>
</evidence>
<reference evidence="2" key="1">
    <citation type="submission" date="2022-06" db="EMBL/GenBank/DDBJ databases">
        <title>Antifungal cultures and metabolites of lactic acid bacteria for use in dairy fermentations.</title>
        <authorList>
            <person name="Zhao Z."/>
            <person name="Gaenzle M."/>
        </authorList>
    </citation>
    <scope>NUCLEOTIDE SEQUENCE</scope>
    <source>
        <strain evidence="2">FUA3126</strain>
    </source>
</reference>
<feature type="transmembrane region" description="Helical" evidence="1">
    <location>
        <begin position="110"/>
        <end position="134"/>
    </location>
</feature>
<name>A0ABT6DB67_9LACO</name>
<keyword evidence="1" id="KW-0812">Transmembrane</keyword>
<feature type="transmembrane region" description="Helical" evidence="1">
    <location>
        <begin position="317"/>
        <end position="338"/>
    </location>
</feature>
<feature type="transmembrane region" description="Helical" evidence="1">
    <location>
        <begin position="467"/>
        <end position="486"/>
    </location>
</feature>